<feature type="signal peptide" evidence="3">
    <location>
        <begin position="1"/>
        <end position="26"/>
    </location>
</feature>
<dbReference type="CDD" id="cd14752">
    <property type="entry name" value="GH31_N"/>
    <property type="match status" value="1"/>
</dbReference>
<keyword evidence="2" id="KW-0326">Glycosidase</keyword>
<feature type="domain" description="Glycoside hydrolase family 31 TIM barrel" evidence="4">
    <location>
        <begin position="254"/>
        <end position="573"/>
    </location>
</feature>
<evidence type="ECO:0000259" key="4">
    <source>
        <dbReference type="Pfam" id="PF01055"/>
    </source>
</evidence>
<dbReference type="PANTHER" id="PTHR22762">
    <property type="entry name" value="ALPHA-GLUCOSIDASE"/>
    <property type="match status" value="1"/>
</dbReference>
<dbReference type="OrthoDB" id="176168at2"/>
<gene>
    <name evidence="7" type="ORF">ES724_05800</name>
</gene>
<dbReference type="InterPro" id="IPR017853">
    <property type="entry name" value="GH"/>
</dbReference>
<comment type="caution">
    <text evidence="7">The sequence shown here is derived from an EMBL/GenBank/DDBJ whole genome shotgun (WGS) entry which is preliminary data.</text>
</comment>
<evidence type="ECO:0000259" key="5">
    <source>
        <dbReference type="Pfam" id="PF13802"/>
    </source>
</evidence>
<dbReference type="EMBL" id="VORY01000004">
    <property type="protein sequence ID" value="TXD94523.1"/>
    <property type="molecule type" value="Genomic_DNA"/>
</dbReference>
<keyword evidence="2" id="KW-0378">Hydrolase</keyword>
<dbReference type="CDD" id="cd06598">
    <property type="entry name" value="GH31_transferase_CtsZ"/>
    <property type="match status" value="1"/>
</dbReference>
<evidence type="ECO:0000313" key="7">
    <source>
        <dbReference type="EMBL" id="TXD94523.1"/>
    </source>
</evidence>
<dbReference type="Pfam" id="PF21365">
    <property type="entry name" value="Glyco_hydro_31_3rd"/>
    <property type="match status" value="1"/>
</dbReference>
<reference evidence="7 8" key="1">
    <citation type="submission" date="2019-08" db="EMBL/GenBank/DDBJ databases">
        <title>Genome sequence of Gillisia hiemivivida IC154 (type strain).</title>
        <authorList>
            <person name="Bowman J.P."/>
        </authorList>
    </citation>
    <scope>NUCLEOTIDE SEQUENCE [LARGE SCALE GENOMIC DNA]</scope>
    <source>
        <strain evidence="7 8">IC154</strain>
    </source>
</reference>
<dbReference type="Gene3D" id="2.60.40.1760">
    <property type="entry name" value="glycosyl hydrolase (family 31)"/>
    <property type="match status" value="1"/>
</dbReference>
<evidence type="ECO:0000256" key="2">
    <source>
        <dbReference type="RuleBase" id="RU361185"/>
    </source>
</evidence>
<feature type="domain" description="Glycoside hydrolase family 31 N-terminal" evidence="5">
    <location>
        <begin position="52"/>
        <end position="205"/>
    </location>
</feature>
<dbReference type="AlphaFoldDB" id="A0A5C6ZWX4"/>
<dbReference type="InterPro" id="IPR048395">
    <property type="entry name" value="Glyco_hydro_31_C"/>
</dbReference>
<evidence type="ECO:0000256" key="1">
    <source>
        <dbReference type="ARBA" id="ARBA00007806"/>
    </source>
</evidence>
<evidence type="ECO:0000256" key="3">
    <source>
        <dbReference type="SAM" id="SignalP"/>
    </source>
</evidence>
<dbReference type="PANTHER" id="PTHR22762:SF120">
    <property type="entry name" value="HETEROGLYCAN GLUCOSIDASE 1"/>
    <property type="match status" value="1"/>
</dbReference>
<dbReference type="Gene3D" id="2.60.40.1180">
    <property type="entry name" value="Golgi alpha-mannosidase II"/>
    <property type="match status" value="2"/>
</dbReference>
<feature type="chain" id="PRO_5022758728" evidence="3">
    <location>
        <begin position="27"/>
        <end position="801"/>
    </location>
</feature>
<organism evidence="7 8">
    <name type="scientific">Gillisia hiemivivida</name>
    <dbReference type="NCBI Taxonomy" id="291190"/>
    <lineage>
        <taxon>Bacteria</taxon>
        <taxon>Pseudomonadati</taxon>
        <taxon>Bacteroidota</taxon>
        <taxon>Flavobacteriia</taxon>
        <taxon>Flavobacteriales</taxon>
        <taxon>Flavobacteriaceae</taxon>
        <taxon>Gillisia</taxon>
    </lineage>
</organism>
<dbReference type="InterPro" id="IPR011013">
    <property type="entry name" value="Gal_mutarotase_sf_dom"/>
</dbReference>
<dbReference type="Proteomes" id="UP000321367">
    <property type="component" value="Unassembled WGS sequence"/>
</dbReference>
<evidence type="ECO:0000259" key="6">
    <source>
        <dbReference type="Pfam" id="PF21365"/>
    </source>
</evidence>
<evidence type="ECO:0000313" key="8">
    <source>
        <dbReference type="Proteomes" id="UP000321367"/>
    </source>
</evidence>
<dbReference type="Pfam" id="PF13802">
    <property type="entry name" value="Gal_mutarotas_2"/>
    <property type="match status" value="1"/>
</dbReference>
<feature type="domain" description="Glycosyl hydrolase family 31 C-terminal" evidence="6">
    <location>
        <begin position="581"/>
        <end position="668"/>
    </location>
</feature>
<dbReference type="Pfam" id="PF01055">
    <property type="entry name" value="Glyco_hydro_31_2nd"/>
    <property type="match status" value="1"/>
</dbReference>
<keyword evidence="3" id="KW-0732">Signal</keyword>
<dbReference type="SUPFAM" id="SSF51011">
    <property type="entry name" value="Glycosyl hydrolase domain"/>
    <property type="match status" value="1"/>
</dbReference>
<sequence length="801" mass="91072">MKIHLKHIKCLFLLIFIGMNSGFISAQNANRTFKSIQQNSDVVKVSTNDGTYRFQAFTPEILETSFIPSGETYTEDSYSVVLKPSEIAPTVTEEANSIKIATSGITVIINKKPFQVKYFYEGEEVISEKTGYSKSETHEKLDFNIAEYEMLFGGGARALGMDRRGNRLELYNRADYGYGTKSALLNYTLPIVLSSEKYMLHFDNAPIGFLDLDSDHSNTLSYETISGRKTYQLIVGKTWEKIIENYTLLTGRQPLPPRWAFGNFSSRFGYHSQKEVEKTIAKFKKDSIPVDAVILDLYWFGHDIKGTMGNLEFVKDSFPEPKQMISKLADQGVKTILVTEPFILTTSKKWDEAVEKNVLATDSVGNPFKYDFYFGNTGLVDIFKPKAQDWFWNIYKDLKSLGVAGWWGDLGEPEVHPTKLQHSIGSADEVHNIYGHYWAKMIKEGSEADFPEERPFILMRAGAAGSQRFGLIPWSGDVNRGWNGLKPQPEISLQMGLQGLAYMHSDLGGFAGALEDDELYIRWLQYGVFQPIFRPHAQEDVASEPVFKNEKTKALAKKAIELRYKLLPYNYSLAFENHISGKPLMRPLFFEEPENYKMYAVSNTYLWGDSFLVSPVLNPGVTSKEVIFPSTNNWFDFYTSKKYAKGTVASVNVVEDHIPVFVRGGAFIPMARPMQTTANYDASTLDVYFYYDEQAKKSDAVIFNDDGKTPDAFEKGMFELVKLESELDVDAVTIKIKKEVGKNATSEIKLIDLHIENLEKEVQFVYVNGIKYTGKNYMHLEKLNIPVRFDQNETIIKIEFN</sequence>
<dbReference type="Gene3D" id="3.20.20.80">
    <property type="entry name" value="Glycosidases"/>
    <property type="match status" value="1"/>
</dbReference>
<dbReference type="GO" id="GO:0004553">
    <property type="term" value="F:hydrolase activity, hydrolyzing O-glycosyl compounds"/>
    <property type="evidence" value="ECO:0007669"/>
    <property type="project" value="InterPro"/>
</dbReference>
<dbReference type="InterPro" id="IPR025887">
    <property type="entry name" value="Glyco_hydro_31_N_dom"/>
</dbReference>
<dbReference type="InterPro" id="IPR000322">
    <property type="entry name" value="Glyco_hydro_31_TIM"/>
</dbReference>
<dbReference type="SUPFAM" id="SSF51445">
    <property type="entry name" value="(Trans)glycosidases"/>
    <property type="match status" value="1"/>
</dbReference>
<comment type="similarity">
    <text evidence="1 2">Belongs to the glycosyl hydrolase 31 family.</text>
</comment>
<accession>A0A5C6ZWX4</accession>
<protein>
    <submittedName>
        <fullName evidence="7">DUF4968 domain-containing protein</fullName>
    </submittedName>
</protein>
<name>A0A5C6ZWX4_9FLAO</name>
<keyword evidence="8" id="KW-1185">Reference proteome</keyword>
<dbReference type="SUPFAM" id="SSF74650">
    <property type="entry name" value="Galactose mutarotase-like"/>
    <property type="match status" value="1"/>
</dbReference>
<dbReference type="InterPro" id="IPR013780">
    <property type="entry name" value="Glyco_hydro_b"/>
</dbReference>
<dbReference type="GO" id="GO:0030246">
    <property type="term" value="F:carbohydrate binding"/>
    <property type="evidence" value="ECO:0007669"/>
    <property type="project" value="InterPro"/>
</dbReference>
<proteinExistence type="inferred from homology"/>
<dbReference type="GO" id="GO:0005975">
    <property type="term" value="P:carbohydrate metabolic process"/>
    <property type="evidence" value="ECO:0007669"/>
    <property type="project" value="InterPro"/>
</dbReference>